<evidence type="ECO:0000313" key="2">
    <source>
        <dbReference type="Proteomes" id="UP000005104"/>
    </source>
</evidence>
<dbReference type="AlphaFoldDB" id="H5XXG4"/>
<sequence length="72" mass="8330">MPLCGTINSLVGMSKNICRDLQLFTKVVVNTLSNYEMKVLAGKYENFPETLKDQVAFLEQRLNYWMPGRRKS</sequence>
<keyword evidence="2" id="KW-1185">Reference proteome</keyword>
<reference evidence="1 2" key="1">
    <citation type="submission" date="2011-11" db="EMBL/GenBank/DDBJ databases">
        <title>The Noncontiguous Finished genome of Desulfosporosinus youngiae DSM 17734.</title>
        <authorList>
            <consortium name="US DOE Joint Genome Institute (JGI-PGF)"/>
            <person name="Lucas S."/>
            <person name="Han J."/>
            <person name="Lapidus A."/>
            <person name="Cheng J.-F."/>
            <person name="Goodwin L."/>
            <person name="Pitluck S."/>
            <person name="Peters L."/>
            <person name="Ovchinnikova G."/>
            <person name="Lu M."/>
            <person name="Land M.L."/>
            <person name="Hauser L."/>
            <person name="Pester M."/>
            <person name="Spring S."/>
            <person name="Ollivier B."/>
            <person name="Rattei T."/>
            <person name="Klenk H.-P."/>
            <person name="Wagner M."/>
            <person name="Loy A."/>
            <person name="Woyke T.J."/>
        </authorList>
    </citation>
    <scope>NUCLEOTIDE SEQUENCE [LARGE SCALE GENOMIC DNA]</scope>
    <source>
        <strain evidence="1 2">DSM 17734</strain>
    </source>
</reference>
<accession>H5XXG4</accession>
<organism evidence="1 2">
    <name type="scientific">Desulfosporosinus youngiae DSM 17734</name>
    <dbReference type="NCBI Taxonomy" id="768710"/>
    <lineage>
        <taxon>Bacteria</taxon>
        <taxon>Bacillati</taxon>
        <taxon>Bacillota</taxon>
        <taxon>Clostridia</taxon>
        <taxon>Eubacteriales</taxon>
        <taxon>Desulfitobacteriaceae</taxon>
        <taxon>Desulfosporosinus</taxon>
    </lineage>
</organism>
<gene>
    <name evidence="1" type="ORF">DesyoDRAFT_4212</name>
</gene>
<protein>
    <submittedName>
        <fullName evidence="1">Uncharacterized protein</fullName>
    </submittedName>
</protein>
<name>H5XXG4_9FIRM</name>
<dbReference type="EMBL" id="CM001441">
    <property type="protein sequence ID" value="EHQ91170.1"/>
    <property type="molecule type" value="Genomic_DNA"/>
</dbReference>
<evidence type="ECO:0000313" key="1">
    <source>
        <dbReference type="EMBL" id="EHQ91170.1"/>
    </source>
</evidence>
<proteinExistence type="predicted"/>
<dbReference type="Proteomes" id="UP000005104">
    <property type="component" value="Chromosome"/>
</dbReference>
<dbReference type="HOGENOM" id="CLU_2715882_0_0_9"/>